<sequence>MRALTTERLLLRQWRDDDREPFAALNADPEVMADFPRTVTREEADALIDRHQVRLAAGEPGLFAVEVRDSGEFIGFVGLSVPAFEAAFTPCVEVGWRLARSAWGHGYASEGGRAALEHGFNTLMLNEIVSFTWEGNLRSRAVMERIGMTRDPADDFEHPNLEPGHRLRPHVLYRVSRS</sequence>
<feature type="domain" description="N-acetyltransferase" evidence="1">
    <location>
        <begin position="9"/>
        <end position="178"/>
    </location>
</feature>
<dbReference type="Pfam" id="PF13302">
    <property type="entry name" value="Acetyltransf_3"/>
    <property type="match status" value="1"/>
</dbReference>
<dbReference type="EMBL" id="RJSG01000002">
    <property type="protein sequence ID" value="RNL78945.1"/>
    <property type="molecule type" value="Genomic_DNA"/>
</dbReference>
<dbReference type="OrthoDB" id="3533156at2"/>
<name>A0A3N0DTI2_9ACTN</name>
<gene>
    <name evidence="2" type="ORF">EFL95_07800</name>
</gene>
<organism evidence="2 3">
    <name type="scientific">Nocardioides marmorisolisilvae</name>
    <dbReference type="NCBI Taxonomy" id="1542737"/>
    <lineage>
        <taxon>Bacteria</taxon>
        <taxon>Bacillati</taxon>
        <taxon>Actinomycetota</taxon>
        <taxon>Actinomycetes</taxon>
        <taxon>Propionibacteriales</taxon>
        <taxon>Nocardioidaceae</taxon>
        <taxon>Nocardioides</taxon>
    </lineage>
</organism>
<dbReference type="InterPro" id="IPR000182">
    <property type="entry name" value="GNAT_dom"/>
</dbReference>
<dbReference type="RefSeq" id="WP_123233447.1">
    <property type="nucleotide sequence ID" value="NZ_RJSG01000002.1"/>
</dbReference>
<keyword evidence="2" id="KW-0808">Transferase</keyword>
<dbReference type="SUPFAM" id="SSF55729">
    <property type="entry name" value="Acyl-CoA N-acyltransferases (Nat)"/>
    <property type="match status" value="1"/>
</dbReference>
<dbReference type="InterPro" id="IPR016181">
    <property type="entry name" value="Acyl_CoA_acyltransferase"/>
</dbReference>
<dbReference type="GO" id="GO:0016747">
    <property type="term" value="F:acyltransferase activity, transferring groups other than amino-acyl groups"/>
    <property type="evidence" value="ECO:0007669"/>
    <property type="project" value="InterPro"/>
</dbReference>
<proteinExistence type="predicted"/>
<dbReference type="Gene3D" id="3.40.630.30">
    <property type="match status" value="1"/>
</dbReference>
<dbReference type="Proteomes" id="UP000277094">
    <property type="component" value="Unassembled WGS sequence"/>
</dbReference>
<dbReference type="InterPro" id="IPR051531">
    <property type="entry name" value="N-acetyltransferase"/>
</dbReference>
<accession>A0A3N0DTI2</accession>
<reference evidence="2 3" key="1">
    <citation type="submission" date="2018-11" db="EMBL/GenBank/DDBJ databases">
        <authorList>
            <person name="Li F."/>
        </authorList>
    </citation>
    <scope>NUCLEOTIDE SEQUENCE [LARGE SCALE GENOMIC DNA]</scope>
    <source>
        <strain evidence="2 3">KIS18-7</strain>
    </source>
</reference>
<evidence type="ECO:0000313" key="2">
    <source>
        <dbReference type="EMBL" id="RNL78945.1"/>
    </source>
</evidence>
<evidence type="ECO:0000259" key="1">
    <source>
        <dbReference type="PROSITE" id="PS51186"/>
    </source>
</evidence>
<evidence type="ECO:0000313" key="3">
    <source>
        <dbReference type="Proteomes" id="UP000277094"/>
    </source>
</evidence>
<dbReference type="AlphaFoldDB" id="A0A3N0DTI2"/>
<dbReference type="PROSITE" id="PS51186">
    <property type="entry name" value="GNAT"/>
    <property type="match status" value="1"/>
</dbReference>
<dbReference type="PANTHER" id="PTHR43792">
    <property type="entry name" value="GNAT FAMILY, PUTATIVE (AFU_ORTHOLOGUE AFUA_3G00765)-RELATED-RELATED"/>
    <property type="match status" value="1"/>
</dbReference>
<keyword evidence="3" id="KW-1185">Reference proteome</keyword>
<dbReference type="PANTHER" id="PTHR43792:SF1">
    <property type="entry name" value="N-ACETYLTRANSFERASE DOMAIN-CONTAINING PROTEIN"/>
    <property type="match status" value="1"/>
</dbReference>
<comment type="caution">
    <text evidence="2">The sequence shown here is derived from an EMBL/GenBank/DDBJ whole genome shotgun (WGS) entry which is preliminary data.</text>
</comment>
<protein>
    <submittedName>
        <fullName evidence="2">N-acetyltransferase</fullName>
    </submittedName>
</protein>